<dbReference type="PROSITE" id="PS50011">
    <property type="entry name" value="PROTEIN_KINASE_DOM"/>
    <property type="match status" value="1"/>
</dbReference>
<dbReference type="GO" id="GO:0005737">
    <property type="term" value="C:cytoplasm"/>
    <property type="evidence" value="ECO:0000318"/>
    <property type="project" value="GO_Central"/>
</dbReference>
<evidence type="ECO:0000256" key="1">
    <source>
        <dbReference type="ARBA" id="ARBA00022741"/>
    </source>
</evidence>
<dbReference type="Pfam" id="PF00069">
    <property type="entry name" value="Pkinase"/>
    <property type="match status" value="1"/>
</dbReference>
<evidence type="ECO:0000313" key="5">
    <source>
        <dbReference type="Proteomes" id="UP000000600"/>
    </source>
</evidence>
<dbReference type="SUPFAM" id="SSF56112">
    <property type="entry name" value="Protein kinase-like (PK-like)"/>
    <property type="match status" value="1"/>
</dbReference>
<accession>A0DAP7</accession>
<evidence type="ECO:0000313" key="4">
    <source>
        <dbReference type="EMBL" id="CAK80114.1"/>
    </source>
</evidence>
<dbReference type="Gene3D" id="1.10.510.10">
    <property type="entry name" value="Transferase(Phosphotransferase) domain 1"/>
    <property type="match status" value="1"/>
</dbReference>
<gene>
    <name evidence="4" type="ORF">GSPATT00015021001</name>
</gene>
<dbReference type="eggNOG" id="KOG0659">
    <property type="taxonomic scope" value="Eukaryota"/>
</dbReference>
<feature type="domain" description="Protein kinase" evidence="3">
    <location>
        <begin position="7"/>
        <end position="300"/>
    </location>
</feature>
<keyword evidence="5" id="KW-1185">Reference proteome</keyword>
<dbReference type="Proteomes" id="UP000000600">
    <property type="component" value="Unassembled WGS sequence"/>
</dbReference>
<protein>
    <recommendedName>
        <fullName evidence="3">Protein kinase domain-containing protein</fullName>
    </recommendedName>
</protein>
<dbReference type="AlphaFoldDB" id="A0DAP7"/>
<dbReference type="KEGG" id="ptm:GSPATT00015021001"/>
<dbReference type="STRING" id="5888.A0DAP7"/>
<organism evidence="4 5">
    <name type="scientific">Paramecium tetraurelia</name>
    <dbReference type="NCBI Taxonomy" id="5888"/>
    <lineage>
        <taxon>Eukaryota</taxon>
        <taxon>Sar</taxon>
        <taxon>Alveolata</taxon>
        <taxon>Ciliophora</taxon>
        <taxon>Intramacronucleata</taxon>
        <taxon>Oligohymenophorea</taxon>
        <taxon>Peniculida</taxon>
        <taxon>Parameciidae</taxon>
        <taxon>Paramecium</taxon>
    </lineage>
</organism>
<dbReference type="GO" id="GO:0035556">
    <property type="term" value="P:intracellular signal transduction"/>
    <property type="evidence" value="ECO:0000318"/>
    <property type="project" value="GO_Central"/>
</dbReference>
<evidence type="ECO:0000256" key="2">
    <source>
        <dbReference type="ARBA" id="ARBA00022840"/>
    </source>
</evidence>
<dbReference type="PANTHER" id="PTHR24055">
    <property type="entry name" value="MITOGEN-ACTIVATED PROTEIN KINASE"/>
    <property type="match status" value="1"/>
</dbReference>
<dbReference type="PROSITE" id="PS00108">
    <property type="entry name" value="PROTEIN_KINASE_ST"/>
    <property type="match status" value="1"/>
</dbReference>
<dbReference type="Gene3D" id="3.30.200.20">
    <property type="entry name" value="Phosphorylase Kinase, domain 1"/>
    <property type="match status" value="1"/>
</dbReference>
<reference evidence="4 5" key="1">
    <citation type="journal article" date="2006" name="Nature">
        <title>Global trends of whole-genome duplications revealed by the ciliate Paramecium tetraurelia.</title>
        <authorList>
            <consortium name="Genoscope"/>
            <person name="Aury J.-M."/>
            <person name="Jaillon O."/>
            <person name="Duret L."/>
            <person name="Noel B."/>
            <person name="Jubin C."/>
            <person name="Porcel B.M."/>
            <person name="Segurens B."/>
            <person name="Daubin V."/>
            <person name="Anthouard V."/>
            <person name="Aiach N."/>
            <person name="Arnaiz O."/>
            <person name="Billaut A."/>
            <person name="Beisson J."/>
            <person name="Blanc I."/>
            <person name="Bouhouche K."/>
            <person name="Camara F."/>
            <person name="Duharcourt S."/>
            <person name="Guigo R."/>
            <person name="Gogendeau D."/>
            <person name="Katinka M."/>
            <person name="Keller A.-M."/>
            <person name="Kissmehl R."/>
            <person name="Klotz C."/>
            <person name="Koll F."/>
            <person name="Le Moue A."/>
            <person name="Lepere C."/>
            <person name="Malinsky S."/>
            <person name="Nowacki M."/>
            <person name="Nowak J.K."/>
            <person name="Plattner H."/>
            <person name="Poulain J."/>
            <person name="Ruiz F."/>
            <person name="Serrano V."/>
            <person name="Zagulski M."/>
            <person name="Dessen P."/>
            <person name="Betermier M."/>
            <person name="Weissenbach J."/>
            <person name="Scarpelli C."/>
            <person name="Schachter V."/>
            <person name="Sperling L."/>
            <person name="Meyer E."/>
            <person name="Cohen J."/>
            <person name="Wincker P."/>
        </authorList>
    </citation>
    <scope>NUCLEOTIDE SEQUENCE [LARGE SCALE GENOMIC DNA]</scope>
    <source>
        <strain evidence="4 5">Stock d4-2</strain>
    </source>
</reference>
<proteinExistence type="predicted"/>
<dbReference type="GeneID" id="5033296"/>
<name>A0DAP7_PARTE</name>
<dbReference type="SMART" id="SM00220">
    <property type="entry name" value="S_TKc"/>
    <property type="match status" value="1"/>
</dbReference>
<dbReference type="InParanoid" id="A0DAP7"/>
<dbReference type="InterPro" id="IPR000719">
    <property type="entry name" value="Prot_kinase_dom"/>
</dbReference>
<dbReference type="OrthoDB" id="413582at2759"/>
<dbReference type="EMBL" id="CT868352">
    <property type="protein sequence ID" value="CAK80114.1"/>
    <property type="molecule type" value="Genomic_DNA"/>
</dbReference>
<dbReference type="InterPro" id="IPR050117">
    <property type="entry name" value="MAPK"/>
</dbReference>
<dbReference type="RefSeq" id="XP_001447511.1">
    <property type="nucleotide sequence ID" value="XM_001447474.2"/>
</dbReference>
<dbReference type="InterPro" id="IPR008271">
    <property type="entry name" value="Ser/Thr_kinase_AS"/>
</dbReference>
<dbReference type="OMA" id="DCSIQLA"/>
<sequence length="327" mass="37867">MQQNQSYTKIKCLFKGYAGKVYLIERRSENDPPNKKHTPIVLKRYYRKVSINSNLIQPSDPQDHTQLNEYKFLSTLHHPNIVNFLDAFTEKFEYKKYLCLTMEYMAPLHELLFSISDCQLYIFRELCEALNYLHQQNILHRDIKPSNVFVTAEGQVKLGDFGISTQARDLMTPQTCTKNYRAPELFFGLKEYDASIDIWSLGCTLIELLTGKILFDGRSEIEIMSQIAELLGSLNDSNWKGVSSLPMYLEFVNEKQPKLPKILSTLPKYLQPLVENMLRMNPKERPTIKQVLQYINEMNIQDCSIQLASIAQNAMSASNKIKFQQGI</sequence>
<dbReference type="FunFam" id="1.10.510.10:FF:001108">
    <property type="entry name" value="Protein kinase, putative"/>
    <property type="match status" value="1"/>
</dbReference>
<keyword evidence="1" id="KW-0547">Nucleotide-binding</keyword>
<dbReference type="HOGENOM" id="CLU_000288_181_1_1"/>
<dbReference type="GO" id="GO:0004674">
    <property type="term" value="F:protein serine/threonine kinase activity"/>
    <property type="evidence" value="ECO:0000318"/>
    <property type="project" value="GO_Central"/>
</dbReference>
<dbReference type="InterPro" id="IPR011009">
    <property type="entry name" value="Kinase-like_dom_sf"/>
</dbReference>
<dbReference type="GO" id="GO:0005634">
    <property type="term" value="C:nucleus"/>
    <property type="evidence" value="ECO:0000318"/>
    <property type="project" value="GO_Central"/>
</dbReference>
<keyword evidence="2" id="KW-0067">ATP-binding</keyword>
<dbReference type="GO" id="GO:0005524">
    <property type="term" value="F:ATP binding"/>
    <property type="evidence" value="ECO:0007669"/>
    <property type="project" value="UniProtKB-KW"/>
</dbReference>
<evidence type="ECO:0000259" key="3">
    <source>
        <dbReference type="PROSITE" id="PS50011"/>
    </source>
</evidence>